<reference evidence="1 2" key="1">
    <citation type="submission" date="2014-03" db="EMBL/GenBank/DDBJ databases">
        <title>Genome sequence of Bordetella hinzii.</title>
        <authorList>
            <person name="Register K."/>
            <person name="Harvill E."/>
            <person name="Goodfield L.L."/>
            <person name="Ivanov Y.V."/>
            <person name="Meyer J.A."/>
            <person name="Muse S.J."/>
            <person name="Jacobs N."/>
            <person name="Bendor L."/>
            <person name="Smallridge W.E."/>
            <person name="Brinkac L.M."/>
            <person name="Sanka R."/>
            <person name="Kim M."/>
            <person name="Losada L."/>
        </authorList>
    </citation>
    <scope>NUCLEOTIDE SEQUENCE [LARGE SCALE GENOMIC DNA]</scope>
    <source>
        <strain evidence="1 2">OH87 BAL007II</strain>
    </source>
</reference>
<gene>
    <name evidence="1" type="ORF">L544_1432</name>
</gene>
<comment type="caution">
    <text evidence="1">The sequence shown here is derived from an EMBL/GenBank/DDBJ whole genome shotgun (WGS) entry which is preliminary data.</text>
</comment>
<accession>A0ABR4R5W8</accession>
<sequence length="46" mass="4902">MGLEISGFAQGLSILARQARGFASSLSKAAKNILCNDKKRVRSVHA</sequence>
<protein>
    <submittedName>
        <fullName evidence="1">Uncharacterized protein</fullName>
    </submittedName>
</protein>
<evidence type="ECO:0000313" key="2">
    <source>
        <dbReference type="Proteomes" id="UP000025748"/>
    </source>
</evidence>
<name>A0ABR4R5W8_9BORD</name>
<dbReference type="EMBL" id="JHEM01000003">
    <property type="protein sequence ID" value="KCB25751.1"/>
    <property type="molecule type" value="Genomic_DNA"/>
</dbReference>
<dbReference type="Proteomes" id="UP000025748">
    <property type="component" value="Unassembled WGS sequence"/>
</dbReference>
<keyword evidence="2" id="KW-1185">Reference proteome</keyword>
<evidence type="ECO:0000313" key="1">
    <source>
        <dbReference type="EMBL" id="KCB25751.1"/>
    </source>
</evidence>
<proteinExistence type="predicted"/>
<organism evidence="1 2">
    <name type="scientific">Bordetella hinzii OH87 BAL007II</name>
    <dbReference type="NCBI Taxonomy" id="1331262"/>
    <lineage>
        <taxon>Bacteria</taxon>
        <taxon>Pseudomonadati</taxon>
        <taxon>Pseudomonadota</taxon>
        <taxon>Betaproteobacteria</taxon>
        <taxon>Burkholderiales</taxon>
        <taxon>Alcaligenaceae</taxon>
        <taxon>Bordetella</taxon>
    </lineage>
</organism>